<protein>
    <submittedName>
        <fullName evidence="2">Uncharacterized protein</fullName>
    </submittedName>
</protein>
<dbReference type="RefSeq" id="WP_012888472.1">
    <property type="nucleotide sequence ID" value="NC_013595.1"/>
</dbReference>
<sequence length="45" mass="4572">MEKAEPGVGDGIFGACVEEPDGAVTGLRTGAGRRRRADHLGDSCG</sequence>
<evidence type="ECO:0000313" key="2">
    <source>
        <dbReference type="EMBL" id="ACZ84727.1"/>
    </source>
</evidence>
<evidence type="ECO:0000313" key="3">
    <source>
        <dbReference type="Proteomes" id="UP000002029"/>
    </source>
</evidence>
<dbReference type="HOGENOM" id="CLU_3205960_0_0_11"/>
<keyword evidence="3" id="KW-1185">Reference proteome</keyword>
<proteinExistence type="predicted"/>
<reference evidence="2 3" key="1">
    <citation type="journal article" date="2010" name="Stand. Genomic Sci.">
        <title>Complete genome sequence of Streptosporangium roseum type strain (NI 9100).</title>
        <authorList>
            <person name="Nolan M."/>
            <person name="Sikorski J."/>
            <person name="Jando M."/>
            <person name="Lucas S."/>
            <person name="Lapidus A."/>
            <person name="Glavina Del Rio T."/>
            <person name="Chen F."/>
            <person name="Tice H."/>
            <person name="Pitluck S."/>
            <person name="Cheng J.F."/>
            <person name="Chertkov O."/>
            <person name="Sims D."/>
            <person name="Meincke L."/>
            <person name="Brettin T."/>
            <person name="Han C."/>
            <person name="Detter J.C."/>
            <person name="Bruce D."/>
            <person name="Goodwin L."/>
            <person name="Land M."/>
            <person name="Hauser L."/>
            <person name="Chang Y.J."/>
            <person name="Jeffries C.D."/>
            <person name="Ivanova N."/>
            <person name="Mavromatis K."/>
            <person name="Mikhailova N."/>
            <person name="Chen A."/>
            <person name="Palaniappan K."/>
            <person name="Chain P."/>
            <person name="Rohde M."/>
            <person name="Goker M."/>
            <person name="Bristow J."/>
            <person name="Eisen J.A."/>
            <person name="Markowitz V."/>
            <person name="Hugenholtz P."/>
            <person name="Kyrpides N.C."/>
            <person name="Klenk H.P."/>
        </authorList>
    </citation>
    <scope>NUCLEOTIDE SEQUENCE [LARGE SCALE GENOMIC DNA]</scope>
    <source>
        <strain evidence="3">ATCC 12428 / DSM 43021 / JCM 3005 / NI 9100</strain>
    </source>
</reference>
<name>D2AT51_STRRD</name>
<dbReference type="STRING" id="479432.Sros_1736"/>
<dbReference type="Proteomes" id="UP000002029">
    <property type="component" value="Chromosome"/>
</dbReference>
<dbReference type="AlphaFoldDB" id="D2AT51"/>
<accession>D2AT51</accession>
<dbReference type="EMBL" id="CP001814">
    <property type="protein sequence ID" value="ACZ84727.1"/>
    <property type="molecule type" value="Genomic_DNA"/>
</dbReference>
<organism evidence="2 3">
    <name type="scientific">Streptosporangium roseum (strain ATCC 12428 / DSM 43021 / JCM 3005 / KCTC 9067 / NCIMB 10171 / NRRL 2505 / NI 9100)</name>
    <dbReference type="NCBI Taxonomy" id="479432"/>
    <lineage>
        <taxon>Bacteria</taxon>
        <taxon>Bacillati</taxon>
        <taxon>Actinomycetota</taxon>
        <taxon>Actinomycetes</taxon>
        <taxon>Streptosporangiales</taxon>
        <taxon>Streptosporangiaceae</taxon>
        <taxon>Streptosporangium</taxon>
    </lineage>
</organism>
<feature type="region of interest" description="Disordered" evidence="1">
    <location>
        <begin position="1"/>
        <end position="45"/>
    </location>
</feature>
<evidence type="ECO:0000256" key="1">
    <source>
        <dbReference type="SAM" id="MobiDB-lite"/>
    </source>
</evidence>
<dbReference type="KEGG" id="sro:Sros_1736"/>
<gene>
    <name evidence="2" type="ordered locus">Sros_1736</name>
</gene>